<reference evidence="1" key="1">
    <citation type="submission" date="2014-09" db="EMBL/GenBank/DDBJ databases">
        <authorList>
            <person name="Magalhaes I.L.F."/>
            <person name="Oliveira U."/>
            <person name="Santos F.R."/>
            <person name="Vidigal T.H.D.A."/>
            <person name="Brescovit A.D."/>
            <person name="Santos A.J."/>
        </authorList>
    </citation>
    <scope>NUCLEOTIDE SEQUENCE</scope>
    <source>
        <tissue evidence="1">Shoot tissue taken approximately 20 cm above the soil surface</tissue>
    </source>
</reference>
<dbReference type="AlphaFoldDB" id="A0A0A9ANN9"/>
<name>A0A0A9ANN9_ARUDO</name>
<sequence length="52" mass="5653">METMLLQHGGGLLVTVQVPLRHSQANMQAVLMNSEQTAMAGRVVSWLLVSCD</sequence>
<evidence type="ECO:0000313" key="1">
    <source>
        <dbReference type="EMBL" id="JAD53349.1"/>
    </source>
</evidence>
<organism evidence="1">
    <name type="scientific">Arundo donax</name>
    <name type="common">Giant reed</name>
    <name type="synonym">Donax arundinaceus</name>
    <dbReference type="NCBI Taxonomy" id="35708"/>
    <lineage>
        <taxon>Eukaryota</taxon>
        <taxon>Viridiplantae</taxon>
        <taxon>Streptophyta</taxon>
        <taxon>Embryophyta</taxon>
        <taxon>Tracheophyta</taxon>
        <taxon>Spermatophyta</taxon>
        <taxon>Magnoliopsida</taxon>
        <taxon>Liliopsida</taxon>
        <taxon>Poales</taxon>
        <taxon>Poaceae</taxon>
        <taxon>PACMAD clade</taxon>
        <taxon>Arundinoideae</taxon>
        <taxon>Arundineae</taxon>
        <taxon>Arundo</taxon>
    </lineage>
</organism>
<reference evidence="1" key="2">
    <citation type="journal article" date="2015" name="Data Brief">
        <title>Shoot transcriptome of the giant reed, Arundo donax.</title>
        <authorList>
            <person name="Barrero R.A."/>
            <person name="Guerrero F.D."/>
            <person name="Moolhuijzen P."/>
            <person name="Goolsby J.A."/>
            <person name="Tidwell J."/>
            <person name="Bellgard S.E."/>
            <person name="Bellgard M.I."/>
        </authorList>
    </citation>
    <scope>NUCLEOTIDE SEQUENCE</scope>
    <source>
        <tissue evidence="1">Shoot tissue taken approximately 20 cm above the soil surface</tissue>
    </source>
</reference>
<dbReference type="EMBL" id="GBRH01244546">
    <property type="protein sequence ID" value="JAD53349.1"/>
    <property type="molecule type" value="Transcribed_RNA"/>
</dbReference>
<protein>
    <submittedName>
        <fullName evidence="1">Uncharacterized protein</fullName>
    </submittedName>
</protein>
<accession>A0A0A9ANN9</accession>
<proteinExistence type="predicted"/>